<organism evidence="5 6">
    <name type="scientific">Corynebacterium mendelii</name>
    <dbReference type="NCBI Taxonomy" id="2765362"/>
    <lineage>
        <taxon>Bacteria</taxon>
        <taxon>Bacillati</taxon>
        <taxon>Actinomycetota</taxon>
        <taxon>Actinomycetes</taxon>
        <taxon>Mycobacteriales</taxon>
        <taxon>Corynebacteriaceae</taxon>
        <taxon>Corynebacterium</taxon>
    </lineage>
</organism>
<evidence type="ECO:0000313" key="5">
    <source>
        <dbReference type="EMBL" id="MBN9644431.1"/>
    </source>
</evidence>
<reference evidence="5" key="1">
    <citation type="submission" date="2021-03" db="EMBL/GenBank/DDBJ databases">
        <authorList>
            <person name="Sun Q."/>
        </authorList>
    </citation>
    <scope>NUCLEOTIDE SEQUENCE</scope>
    <source>
        <strain evidence="5">CCM 8862</strain>
    </source>
</reference>
<sequence>MEFPRTTTAIPLHRRRIPAIAVASILTVLAVVAGLLVVTADADEKLYPTGPDVASWQHVDGAAINWSSVKYAGHDFAFVKSTEGIGYVNPYFIVDSKQAAKNGMLVGSYHYARPAQDARMQAREYAASLVAQPQPSLPPVLDLEVSEGLTPSQLVDWTDTFLREIETLTGRQPMIYTYRYFWNVEMGNTTAFTDYPLWLAAYQDTAPTDIPGGWDFMTFWQQSDHATISGIPGATDYNIFNGTRGQLNDLVAGNNLSLGTIIEGNISSDRLVGTAMELKTFGENNRELVGAILAVAAGVIGIGALLTFARSQGLDLGPANQLVDYVQHLIASGNLPIDDLKTMAAEGDYSVGDLLILLKNAEKLSHEIKRAQGEAG</sequence>
<keyword evidence="6" id="KW-1185">Reference proteome</keyword>
<evidence type="ECO:0000256" key="3">
    <source>
        <dbReference type="ARBA" id="ARBA00023295"/>
    </source>
</evidence>
<dbReference type="GO" id="GO:0003796">
    <property type="term" value="F:lysozyme activity"/>
    <property type="evidence" value="ECO:0007669"/>
    <property type="project" value="InterPro"/>
</dbReference>
<dbReference type="PROSITE" id="PS51904">
    <property type="entry name" value="GLYCOSYL_HYDROL_F25_2"/>
    <property type="match status" value="1"/>
</dbReference>
<dbReference type="GO" id="GO:0009253">
    <property type="term" value="P:peptidoglycan catabolic process"/>
    <property type="evidence" value="ECO:0007669"/>
    <property type="project" value="InterPro"/>
</dbReference>
<keyword evidence="2 5" id="KW-0378">Hydrolase</keyword>
<dbReference type="CDD" id="cd00599">
    <property type="entry name" value="GH25_muramidase"/>
    <property type="match status" value="1"/>
</dbReference>
<feature type="transmembrane region" description="Helical" evidence="4">
    <location>
        <begin position="20"/>
        <end position="40"/>
    </location>
</feature>
<dbReference type="EMBL" id="JAFLEQ010000012">
    <property type="protein sequence ID" value="MBN9644431.1"/>
    <property type="molecule type" value="Genomic_DNA"/>
</dbReference>
<dbReference type="InterPro" id="IPR017853">
    <property type="entry name" value="GH"/>
</dbReference>
<feature type="transmembrane region" description="Helical" evidence="4">
    <location>
        <begin position="288"/>
        <end position="309"/>
    </location>
</feature>
<evidence type="ECO:0000256" key="2">
    <source>
        <dbReference type="ARBA" id="ARBA00022801"/>
    </source>
</evidence>
<dbReference type="InterPro" id="IPR002053">
    <property type="entry name" value="Glyco_hydro_25"/>
</dbReference>
<dbReference type="Gene3D" id="3.20.20.80">
    <property type="entry name" value="Glycosidases"/>
    <property type="match status" value="1"/>
</dbReference>
<dbReference type="PANTHER" id="PTHR34135:SF2">
    <property type="entry name" value="LYSOZYME"/>
    <property type="match status" value="1"/>
</dbReference>
<comment type="similarity">
    <text evidence="1">Belongs to the glycosyl hydrolase 25 family.</text>
</comment>
<comment type="caution">
    <text evidence="5">The sequence shown here is derived from an EMBL/GenBank/DDBJ whole genome shotgun (WGS) entry which is preliminary data.</text>
</comment>
<keyword evidence="3" id="KW-0326">Glycosidase</keyword>
<dbReference type="SUPFAM" id="SSF51445">
    <property type="entry name" value="(Trans)glycosidases"/>
    <property type="match status" value="1"/>
</dbReference>
<keyword evidence="4" id="KW-0812">Transmembrane</keyword>
<dbReference type="InterPro" id="IPR018077">
    <property type="entry name" value="Glyco_hydro_fam25_subgr"/>
</dbReference>
<keyword evidence="4" id="KW-1133">Transmembrane helix</keyword>
<protein>
    <submittedName>
        <fullName evidence="5">Glycoside hydrolase family 25 protein</fullName>
    </submittedName>
</protein>
<dbReference type="SMART" id="SM00641">
    <property type="entry name" value="Glyco_25"/>
    <property type="match status" value="1"/>
</dbReference>
<evidence type="ECO:0000313" key="6">
    <source>
        <dbReference type="Proteomes" id="UP000664332"/>
    </source>
</evidence>
<evidence type="ECO:0000256" key="4">
    <source>
        <dbReference type="SAM" id="Phobius"/>
    </source>
</evidence>
<dbReference type="GO" id="GO:0016998">
    <property type="term" value="P:cell wall macromolecule catabolic process"/>
    <property type="evidence" value="ECO:0007669"/>
    <property type="project" value="InterPro"/>
</dbReference>
<dbReference type="AlphaFoldDB" id="A0A939E2E0"/>
<accession>A0A939E2E0</accession>
<keyword evidence="4" id="KW-0472">Membrane</keyword>
<dbReference type="Pfam" id="PF01183">
    <property type="entry name" value="Glyco_hydro_25"/>
    <property type="match status" value="1"/>
</dbReference>
<name>A0A939E2E0_9CORY</name>
<proteinExistence type="inferred from homology"/>
<dbReference type="GO" id="GO:0016052">
    <property type="term" value="P:carbohydrate catabolic process"/>
    <property type="evidence" value="ECO:0007669"/>
    <property type="project" value="TreeGrafter"/>
</dbReference>
<gene>
    <name evidence="5" type="ORF">JZY06_07375</name>
</gene>
<evidence type="ECO:0000256" key="1">
    <source>
        <dbReference type="ARBA" id="ARBA00010646"/>
    </source>
</evidence>
<dbReference type="PANTHER" id="PTHR34135">
    <property type="entry name" value="LYSOZYME"/>
    <property type="match status" value="1"/>
</dbReference>
<dbReference type="RefSeq" id="WP_207278918.1">
    <property type="nucleotide sequence ID" value="NZ_JAFLEQ010000012.1"/>
</dbReference>
<dbReference type="Proteomes" id="UP000664332">
    <property type="component" value="Unassembled WGS sequence"/>
</dbReference>